<dbReference type="Pfam" id="PF14543">
    <property type="entry name" value="TAXi_N"/>
    <property type="match status" value="1"/>
</dbReference>
<name>A0AAV6XT61_9LAMI</name>
<dbReference type="AlphaFoldDB" id="A0AAV6XT61"/>
<dbReference type="InterPro" id="IPR021109">
    <property type="entry name" value="Peptidase_aspartic_dom_sf"/>
</dbReference>
<dbReference type="InterPro" id="IPR032861">
    <property type="entry name" value="TAXi_N"/>
</dbReference>
<dbReference type="InterPro" id="IPR001461">
    <property type="entry name" value="Aspartic_peptidase_A1"/>
</dbReference>
<evidence type="ECO:0000313" key="4">
    <source>
        <dbReference type="EMBL" id="KAG8383877.1"/>
    </source>
</evidence>
<reference evidence="4" key="1">
    <citation type="submission" date="2019-10" db="EMBL/GenBank/DDBJ databases">
        <authorList>
            <person name="Zhang R."/>
            <person name="Pan Y."/>
            <person name="Wang J."/>
            <person name="Ma R."/>
            <person name="Yu S."/>
        </authorList>
    </citation>
    <scope>NUCLEOTIDE SEQUENCE</scope>
    <source>
        <strain evidence="4">LA-IB0</strain>
        <tissue evidence="4">Leaf</tissue>
    </source>
</reference>
<protein>
    <recommendedName>
        <fullName evidence="6">Xylanase inhibitor N-terminal domain-containing protein</fullName>
    </recommendedName>
</protein>
<evidence type="ECO:0008006" key="6">
    <source>
        <dbReference type="Google" id="ProtNLM"/>
    </source>
</evidence>
<proteinExistence type="inferred from homology"/>
<evidence type="ECO:0000313" key="5">
    <source>
        <dbReference type="Proteomes" id="UP000826271"/>
    </source>
</evidence>
<organism evidence="4 5">
    <name type="scientific">Buddleja alternifolia</name>
    <dbReference type="NCBI Taxonomy" id="168488"/>
    <lineage>
        <taxon>Eukaryota</taxon>
        <taxon>Viridiplantae</taxon>
        <taxon>Streptophyta</taxon>
        <taxon>Embryophyta</taxon>
        <taxon>Tracheophyta</taxon>
        <taxon>Spermatophyta</taxon>
        <taxon>Magnoliopsida</taxon>
        <taxon>eudicotyledons</taxon>
        <taxon>Gunneridae</taxon>
        <taxon>Pentapetalae</taxon>
        <taxon>asterids</taxon>
        <taxon>lamiids</taxon>
        <taxon>Lamiales</taxon>
        <taxon>Scrophulariaceae</taxon>
        <taxon>Buddlejeae</taxon>
        <taxon>Buddleja</taxon>
    </lineage>
</organism>
<comment type="similarity">
    <text evidence="1">Belongs to the peptidase A1 family.</text>
</comment>
<comment type="caution">
    <text evidence="4">The sequence shown here is derived from an EMBL/GenBank/DDBJ whole genome shotgun (WGS) entry which is preliminary data.</text>
</comment>
<dbReference type="PANTHER" id="PTHR47965:SF68">
    <property type="entry name" value="BASIC 7S GLOBULIN-LIKE"/>
    <property type="match status" value="1"/>
</dbReference>
<evidence type="ECO:0000256" key="1">
    <source>
        <dbReference type="ARBA" id="ARBA00007447"/>
    </source>
</evidence>
<dbReference type="GO" id="GO:0004190">
    <property type="term" value="F:aspartic-type endopeptidase activity"/>
    <property type="evidence" value="ECO:0007669"/>
    <property type="project" value="InterPro"/>
</dbReference>
<feature type="domain" description="Xylanase inhibitor C-terminal" evidence="2">
    <location>
        <begin position="96"/>
        <end position="192"/>
    </location>
</feature>
<accession>A0AAV6XT61</accession>
<feature type="domain" description="Xylanase inhibitor N-terminal" evidence="3">
    <location>
        <begin position="6"/>
        <end position="86"/>
    </location>
</feature>
<dbReference type="Gene3D" id="2.40.70.10">
    <property type="entry name" value="Acid Proteases"/>
    <property type="match status" value="2"/>
</dbReference>
<dbReference type="Pfam" id="PF14541">
    <property type="entry name" value="TAXi_C"/>
    <property type="match status" value="1"/>
</dbReference>
<dbReference type="GO" id="GO:0006508">
    <property type="term" value="P:proteolysis"/>
    <property type="evidence" value="ECO:0007669"/>
    <property type="project" value="InterPro"/>
</dbReference>
<evidence type="ECO:0000259" key="3">
    <source>
        <dbReference type="Pfam" id="PF14543"/>
    </source>
</evidence>
<evidence type="ECO:0000259" key="2">
    <source>
        <dbReference type="Pfam" id="PF14541"/>
    </source>
</evidence>
<dbReference type="Proteomes" id="UP000826271">
    <property type="component" value="Unassembled WGS sequence"/>
</dbReference>
<keyword evidence="5" id="KW-1185">Reference proteome</keyword>
<dbReference type="InterPro" id="IPR032799">
    <property type="entry name" value="TAXi_C"/>
</dbReference>
<sequence>MGYSGLGQDVVHIYSTLGDQYSVKKFPFQYSDPVLRQGLPTLTTGLIGLGRTVLSLQAQLASAFKIHQHFTLCLPSSSNDGNMIIGQAQGGYNNLSIRVGNKTLSLNKTLLSIDKNTGEGGTSIRTVRAYTNLHRSIYRALIKEFVKAATAKDIKRVASVAPFGACFDSKTVGSSKTGADVPIIDLVLQTKNVFLEILWVKLDDS</sequence>
<dbReference type="SUPFAM" id="SSF50630">
    <property type="entry name" value="Acid proteases"/>
    <property type="match status" value="1"/>
</dbReference>
<dbReference type="PANTHER" id="PTHR47965">
    <property type="entry name" value="ASPARTYL PROTEASE-RELATED"/>
    <property type="match status" value="1"/>
</dbReference>
<dbReference type="EMBL" id="WHWC01000004">
    <property type="protein sequence ID" value="KAG8383877.1"/>
    <property type="molecule type" value="Genomic_DNA"/>
</dbReference>
<gene>
    <name evidence="4" type="ORF">BUALT_Bualt04G0059700</name>
</gene>